<protein>
    <submittedName>
        <fullName evidence="1">Uncharacterized protein</fullName>
    </submittedName>
</protein>
<reference evidence="1" key="1">
    <citation type="submission" date="2018-05" db="EMBL/GenBank/DDBJ databases">
        <authorList>
            <person name="Lanie J.A."/>
            <person name="Ng W.-L."/>
            <person name="Kazmierczak K.M."/>
            <person name="Andrzejewski T.M."/>
            <person name="Davidsen T.M."/>
            <person name="Wayne K.J."/>
            <person name="Tettelin H."/>
            <person name="Glass J.I."/>
            <person name="Rusch D."/>
            <person name="Podicherti R."/>
            <person name="Tsui H.-C.T."/>
            <person name="Winkler M.E."/>
        </authorList>
    </citation>
    <scope>NUCLEOTIDE SEQUENCE</scope>
</reference>
<sequence length="170" mass="19731">MSLHQLQIGTQVTVKSTGDIGSIKDVYYFPTTYNVELSNGSVEKFNTYDLNIEGKTIQEPGIIKKKISKKLNSGMDYDVSLFRVKTVLWQEIKADISDVWTRLISLKDYHLWYPGIQRMLPLNDMGRYVHQYSFDQLDLKPGSHVRTRSRALFPFLNGRIMGMEKEKQFT</sequence>
<proteinExistence type="predicted"/>
<name>A0A383A206_9ZZZZ</name>
<dbReference type="AlphaFoldDB" id="A0A383A206"/>
<feature type="non-terminal residue" evidence="1">
    <location>
        <position position="170"/>
    </location>
</feature>
<organism evidence="1">
    <name type="scientific">marine metagenome</name>
    <dbReference type="NCBI Taxonomy" id="408172"/>
    <lineage>
        <taxon>unclassified sequences</taxon>
        <taxon>metagenomes</taxon>
        <taxon>ecological metagenomes</taxon>
    </lineage>
</organism>
<dbReference type="EMBL" id="UINC01188454">
    <property type="protein sequence ID" value="SVE01681.1"/>
    <property type="molecule type" value="Genomic_DNA"/>
</dbReference>
<gene>
    <name evidence="1" type="ORF">METZ01_LOCUS454535</name>
</gene>
<accession>A0A383A206</accession>
<evidence type="ECO:0000313" key="1">
    <source>
        <dbReference type="EMBL" id="SVE01681.1"/>
    </source>
</evidence>